<evidence type="ECO:0000313" key="3">
    <source>
        <dbReference type="Proteomes" id="UP000296862"/>
    </source>
</evidence>
<dbReference type="RefSeq" id="WP_136151007.1">
    <property type="nucleotide sequence ID" value="NZ_CP038810.1"/>
</dbReference>
<name>A0A4P7PSA8_9FLAO</name>
<feature type="chain" id="PRO_5020576494" description="DUF5017 domain-containing protein" evidence="1">
    <location>
        <begin position="23"/>
        <end position="205"/>
    </location>
</feature>
<evidence type="ECO:0000256" key="1">
    <source>
        <dbReference type="SAM" id="SignalP"/>
    </source>
</evidence>
<dbReference type="OrthoDB" id="1492759at2"/>
<evidence type="ECO:0008006" key="4">
    <source>
        <dbReference type="Google" id="ProtNLM"/>
    </source>
</evidence>
<accession>A0A4P7PSA8</accession>
<evidence type="ECO:0000313" key="2">
    <source>
        <dbReference type="EMBL" id="QBZ97032.1"/>
    </source>
</evidence>
<feature type="signal peptide" evidence="1">
    <location>
        <begin position="1"/>
        <end position="22"/>
    </location>
</feature>
<dbReference type="EMBL" id="CP038810">
    <property type="protein sequence ID" value="QBZ97032.1"/>
    <property type="molecule type" value="Genomic_DNA"/>
</dbReference>
<keyword evidence="3" id="KW-1185">Reference proteome</keyword>
<keyword evidence="1" id="KW-0732">Signal</keyword>
<proteinExistence type="predicted"/>
<protein>
    <recommendedName>
        <fullName evidence="4">DUF5017 domain-containing protein</fullName>
    </recommendedName>
</protein>
<dbReference type="KEGG" id="fsn:GS03_00517"/>
<organism evidence="2 3">
    <name type="scientific">Flavobacterium sangjuense</name>
    <dbReference type="NCBI Taxonomy" id="2518177"/>
    <lineage>
        <taxon>Bacteria</taxon>
        <taxon>Pseudomonadati</taxon>
        <taxon>Bacteroidota</taxon>
        <taxon>Flavobacteriia</taxon>
        <taxon>Flavobacteriales</taxon>
        <taxon>Flavobacteriaceae</taxon>
        <taxon>Flavobacterium</taxon>
    </lineage>
</organism>
<sequence>MKRNKILSILGLIAFLSLSGCSPEDDIKTPYLRPMIFMEDFSVGAMDDITLVTPGWENIAEVGTARWKAQVYSGNAYAEFTSYQSGELTNIGWLVSPKINMDAQEGEKLQFIASQSYVSNSANSLEALIATDYDGTNLTTANWQPIAGATLPSTSSEYFLFIESGIIDLSAYTGSINIAFKVKGSGTNTALDGGYQIDNIRIYNN</sequence>
<dbReference type="Proteomes" id="UP000296862">
    <property type="component" value="Chromosome"/>
</dbReference>
<dbReference type="PROSITE" id="PS51257">
    <property type="entry name" value="PROKAR_LIPOPROTEIN"/>
    <property type="match status" value="1"/>
</dbReference>
<gene>
    <name evidence="2" type="ORF">GS03_00517</name>
</gene>
<reference evidence="2 3" key="1">
    <citation type="submission" date="2019-04" db="EMBL/GenBank/DDBJ databases">
        <title>Flavobacterium sp. GS03.</title>
        <authorList>
            <person name="Kim H."/>
        </authorList>
    </citation>
    <scope>NUCLEOTIDE SEQUENCE [LARGE SCALE GENOMIC DNA]</scope>
    <source>
        <strain evidence="2 3">GS03</strain>
    </source>
</reference>
<dbReference type="Gene3D" id="2.60.120.200">
    <property type="match status" value="1"/>
</dbReference>
<dbReference type="AlphaFoldDB" id="A0A4P7PSA8"/>